<dbReference type="GO" id="GO:0009252">
    <property type="term" value="P:peptidoglycan biosynthetic process"/>
    <property type="evidence" value="ECO:0007669"/>
    <property type="project" value="UniProtKB-UniRule"/>
</dbReference>
<protein>
    <recommendedName>
        <fullName evidence="7 8">Glutamate racemase</fullName>
        <ecNumber evidence="2 8">5.1.1.3</ecNumber>
    </recommendedName>
</protein>
<comment type="caution">
    <text evidence="9">The sequence shown here is derived from an EMBL/GenBank/DDBJ whole genome shotgun (WGS) entry which is preliminary data.</text>
</comment>
<dbReference type="InterPro" id="IPR015942">
    <property type="entry name" value="Asp/Glu/hydantoin_racemase"/>
</dbReference>
<feature type="binding site" evidence="8">
    <location>
        <begin position="47"/>
        <end position="48"/>
    </location>
    <ligand>
        <name>substrate</name>
    </ligand>
</feature>
<evidence type="ECO:0000256" key="5">
    <source>
        <dbReference type="ARBA" id="ARBA00023235"/>
    </source>
</evidence>
<dbReference type="PANTHER" id="PTHR21198:SF2">
    <property type="entry name" value="GLUTAMATE RACEMASE"/>
    <property type="match status" value="1"/>
</dbReference>
<dbReference type="HAMAP" id="MF_00258">
    <property type="entry name" value="Glu_racemase"/>
    <property type="match status" value="1"/>
</dbReference>
<evidence type="ECO:0000256" key="8">
    <source>
        <dbReference type="HAMAP-Rule" id="MF_00258"/>
    </source>
</evidence>
<keyword evidence="5 8" id="KW-0413">Isomerase</keyword>
<feature type="binding site" evidence="8">
    <location>
        <begin position="188"/>
        <end position="189"/>
    </location>
    <ligand>
        <name>substrate</name>
    </ligand>
</feature>
<reference evidence="9 10" key="1">
    <citation type="submission" date="2018-04" db="EMBL/GenBank/DDBJ databases">
        <authorList>
            <person name="Go L.Y."/>
            <person name="Mitchell J.A."/>
        </authorList>
    </citation>
    <scope>NUCLEOTIDE SEQUENCE [LARGE SCALE GENOMIC DNA]</scope>
    <source>
        <strain evidence="9">ULC066bin1</strain>
    </source>
</reference>
<evidence type="ECO:0000256" key="1">
    <source>
        <dbReference type="ARBA" id="ARBA00001602"/>
    </source>
</evidence>
<evidence type="ECO:0000256" key="7">
    <source>
        <dbReference type="ARBA" id="ARBA00070053"/>
    </source>
</evidence>
<dbReference type="EC" id="5.1.1.3" evidence="2 8"/>
<dbReference type="GO" id="GO:0071555">
    <property type="term" value="P:cell wall organization"/>
    <property type="evidence" value="ECO:0007669"/>
    <property type="project" value="UniProtKB-KW"/>
</dbReference>
<feature type="active site" description="Proton donor/acceptor" evidence="8">
    <location>
        <position position="187"/>
    </location>
</feature>
<dbReference type="GO" id="GO:0008360">
    <property type="term" value="P:regulation of cell shape"/>
    <property type="evidence" value="ECO:0007669"/>
    <property type="project" value="UniProtKB-KW"/>
</dbReference>
<reference evidence="9 10" key="2">
    <citation type="submission" date="2018-06" db="EMBL/GenBank/DDBJ databases">
        <title>Metagenomic assembly of (sub)arctic Cyanobacteria and their associated microbiome from non-axenic cultures.</title>
        <authorList>
            <person name="Baurain D."/>
        </authorList>
    </citation>
    <scope>NUCLEOTIDE SEQUENCE [LARGE SCALE GENOMIC DNA]</scope>
    <source>
        <strain evidence="9">ULC066bin1</strain>
    </source>
</reference>
<comment type="similarity">
    <text evidence="8">Belongs to the aspartate/glutamate racemases family.</text>
</comment>
<evidence type="ECO:0000256" key="4">
    <source>
        <dbReference type="ARBA" id="ARBA00022984"/>
    </source>
</evidence>
<dbReference type="InterPro" id="IPR018187">
    <property type="entry name" value="Asp/Glu_racemase_AS_1"/>
</dbReference>
<proteinExistence type="inferred from homology"/>
<organism evidence="9 10">
    <name type="scientific">Pseudanabaena frigida</name>
    <dbReference type="NCBI Taxonomy" id="945775"/>
    <lineage>
        <taxon>Bacteria</taxon>
        <taxon>Bacillati</taxon>
        <taxon>Cyanobacteriota</taxon>
        <taxon>Cyanophyceae</taxon>
        <taxon>Pseudanabaenales</taxon>
        <taxon>Pseudanabaenaceae</taxon>
        <taxon>Pseudanabaena</taxon>
    </lineage>
</organism>
<feature type="binding site" evidence="8">
    <location>
        <begin position="15"/>
        <end position="16"/>
    </location>
    <ligand>
        <name>substrate</name>
    </ligand>
</feature>
<keyword evidence="4 8" id="KW-0573">Peptidoglycan synthesis</keyword>
<comment type="catalytic activity">
    <reaction evidence="1 8">
        <text>L-glutamate = D-glutamate</text>
        <dbReference type="Rhea" id="RHEA:12813"/>
        <dbReference type="ChEBI" id="CHEBI:29985"/>
        <dbReference type="ChEBI" id="CHEBI:29986"/>
        <dbReference type="EC" id="5.1.1.3"/>
    </reaction>
</comment>
<evidence type="ECO:0000256" key="6">
    <source>
        <dbReference type="ARBA" id="ARBA00023316"/>
    </source>
</evidence>
<evidence type="ECO:0000256" key="3">
    <source>
        <dbReference type="ARBA" id="ARBA00022960"/>
    </source>
</evidence>
<comment type="function">
    <text evidence="8">Provides the (R)-glutamate required for cell wall biosynthesis.</text>
</comment>
<dbReference type="Proteomes" id="UP000249467">
    <property type="component" value="Unassembled WGS sequence"/>
</dbReference>
<dbReference type="Gene3D" id="3.40.50.1860">
    <property type="match status" value="2"/>
</dbReference>
<feature type="active site" description="Proton donor/acceptor" evidence="8">
    <location>
        <position position="78"/>
    </location>
</feature>
<dbReference type="SUPFAM" id="SSF53681">
    <property type="entry name" value="Aspartate/glutamate racemase"/>
    <property type="match status" value="2"/>
</dbReference>
<gene>
    <name evidence="8" type="primary">murI</name>
    <name evidence="9" type="ORF">DCF19_12885</name>
</gene>
<dbReference type="UniPathway" id="UPA00219"/>
<comment type="pathway">
    <text evidence="8">Cell wall biogenesis; peptidoglycan biosynthesis.</text>
</comment>
<dbReference type="PANTHER" id="PTHR21198">
    <property type="entry name" value="GLUTAMATE RACEMASE"/>
    <property type="match status" value="1"/>
</dbReference>
<dbReference type="EMBL" id="QBML01000015">
    <property type="protein sequence ID" value="PZO40075.1"/>
    <property type="molecule type" value="Genomic_DNA"/>
</dbReference>
<dbReference type="InterPro" id="IPR001920">
    <property type="entry name" value="Asp/Glu_race"/>
</dbReference>
<name>A0A2W4XZD1_9CYAN</name>
<evidence type="ECO:0000313" key="9">
    <source>
        <dbReference type="EMBL" id="PZO40075.1"/>
    </source>
</evidence>
<dbReference type="Pfam" id="PF01177">
    <property type="entry name" value="Asp_Glu_race"/>
    <property type="match status" value="1"/>
</dbReference>
<dbReference type="PROSITE" id="PS00924">
    <property type="entry name" value="ASP_GLU_RACEMASE_2"/>
    <property type="match status" value="1"/>
</dbReference>
<evidence type="ECO:0000313" key="10">
    <source>
        <dbReference type="Proteomes" id="UP000249467"/>
    </source>
</evidence>
<dbReference type="FunFam" id="3.40.50.1860:FF:000002">
    <property type="entry name" value="Glutamate racemase"/>
    <property type="match status" value="1"/>
</dbReference>
<accession>A0A2W4XZD1</accession>
<dbReference type="AlphaFoldDB" id="A0A2W4XZD1"/>
<dbReference type="InterPro" id="IPR033134">
    <property type="entry name" value="Asp/Glu_racemase_AS_2"/>
</dbReference>
<keyword evidence="6 8" id="KW-0961">Cell wall biogenesis/degradation</keyword>
<keyword evidence="3 8" id="KW-0133">Cell shape</keyword>
<dbReference type="InterPro" id="IPR004391">
    <property type="entry name" value="Glu_race"/>
</dbReference>
<dbReference type="PROSITE" id="PS00923">
    <property type="entry name" value="ASP_GLU_RACEMASE_1"/>
    <property type="match status" value="1"/>
</dbReference>
<dbReference type="NCBIfam" id="TIGR00067">
    <property type="entry name" value="glut_race"/>
    <property type="match status" value="1"/>
</dbReference>
<dbReference type="GO" id="GO:0008881">
    <property type="term" value="F:glutamate racemase activity"/>
    <property type="evidence" value="ECO:0007669"/>
    <property type="project" value="UniProtKB-UniRule"/>
</dbReference>
<sequence>MVLQQEARFPIGVFDSGVGGLTVLQEVHRQLPNESVVYFGDTARLPYGKRSPAEIIEYVYEILHWMQSKQVKMAIMACNTSSALALDIVRKDFDLPILGLILPGARAAVGKGKKVGVIATTATVKSEAYVRAICESDPNAQVFQVDCPEFVPLIESDRIHDPYTLQVARQYLQPLIEANIDTLVLGCTHYPHLSGILRQILPSNVALVNPASYVVRAAGQELDLMGLRCLDSRSDRAETRFFVSGEPDRFAQVSRRWLGKLPLVEKVSLSPVELLS</sequence>
<evidence type="ECO:0000256" key="2">
    <source>
        <dbReference type="ARBA" id="ARBA00013090"/>
    </source>
</evidence>
<feature type="binding site" evidence="8">
    <location>
        <begin position="79"/>
        <end position="80"/>
    </location>
    <ligand>
        <name>substrate</name>
    </ligand>
</feature>